<dbReference type="PANTHER" id="PTHR13522:SF3">
    <property type="entry name" value="U6 SNRNA PHOSPHODIESTERASE 1"/>
    <property type="match status" value="1"/>
</dbReference>
<evidence type="ECO:0000256" key="4">
    <source>
        <dbReference type="ARBA" id="ARBA00023242"/>
    </source>
</evidence>
<comment type="function">
    <text evidence="6">Phosphodiesterase responsible for the U6 snRNA 3' end processing. Acts as an exoribonuclease (RNase) responsible for trimming the poly(U) tract of the last nucleotides in the pre-U6 snRNA molecule, leading to the formation of mature U6 snRNA.</text>
</comment>
<keyword evidence="2 6" id="KW-0378">Hydrolase</keyword>
<dbReference type="GO" id="GO:0005634">
    <property type="term" value="C:nucleus"/>
    <property type="evidence" value="ECO:0007669"/>
    <property type="project" value="UniProtKB-SubCell"/>
</dbReference>
<evidence type="ECO:0000313" key="9">
    <source>
        <dbReference type="WBParaSite" id="SCUD_0001234701-mRNA-1"/>
    </source>
</evidence>
<sequence length="246" mass="28391">MNTQLVEYSSSDEEKTEKLELPTILQDLNSDSFRFFVREDDPSKHDFRSRTFPHEPGSWATSVYIACSHLHSRILEAIKDPVVQSNPVMGDCYTVDSPHISLSKTWPIYFHWIENLVCNLRSAVSSFGKFWIALDDVEVLVNEENTRSFFTLVTSEESRIALISLLNSVDSCVTAFRGPKYYENPKFHMSFLWCNGDVRKKYSTETLNSFLMDLRKAIFVESKQISHEVTDVVCKSGKKYFDINIL</sequence>
<gene>
    <name evidence="7" type="ORF">SCUD_LOCUS12344</name>
</gene>
<comment type="catalytic activity">
    <reaction evidence="5">
        <text>a 3'-end uridylyl-uridine-RNA = a 3'-end 2',3'-cyclophospho-uridine-RNA + uridine</text>
        <dbReference type="Rhea" id="RHEA:46052"/>
        <dbReference type="Rhea" id="RHEA-COMP:17384"/>
        <dbReference type="Rhea" id="RHEA-COMP:17385"/>
        <dbReference type="ChEBI" id="CHEBI:16704"/>
        <dbReference type="ChEBI" id="CHEBI:85643"/>
        <dbReference type="ChEBI" id="CHEBI:85644"/>
    </reaction>
    <physiologicalReaction direction="left-to-right" evidence="5">
        <dbReference type="Rhea" id="RHEA:46053"/>
    </physiologicalReaction>
</comment>
<organism evidence="9">
    <name type="scientific">Schistosoma curassoni</name>
    <dbReference type="NCBI Taxonomy" id="6186"/>
    <lineage>
        <taxon>Eukaryota</taxon>
        <taxon>Metazoa</taxon>
        <taxon>Spiralia</taxon>
        <taxon>Lophotrochozoa</taxon>
        <taxon>Platyhelminthes</taxon>
        <taxon>Trematoda</taxon>
        <taxon>Digenea</taxon>
        <taxon>Strigeidida</taxon>
        <taxon>Schistosomatoidea</taxon>
        <taxon>Schistosomatidae</taxon>
        <taxon>Schistosoma</taxon>
    </lineage>
</organism>
<evidence type="ECO:0000256" key="5">
    <source>
        <dbReference type="ARBA" id="ARBA00029300"/>
    </source>
</evidence>
<dbReference type="STRING" id="6186.A0A183KBF6"/>
<keyword evidence="1 6" id="KW-0540">Nuclease</keyword>
<dbReference type="WBParaSite" id="SCUD_0001234701-mRNA-1">
    <property type="protein sequence ID" value="SCUD_0001234701-mRNA-1"/>
    <property type="gene ID" value="SCUD_0001234701"/>
</dbReference>
<evidence type="ECO:0000313" key="8">
    <source>
        <dbReference type="Proteomes" id="UP000279833"/>
    </source>
</evidence>
<reference evidence="9" key="1">
    <citation type="submission" date="2016-06" db="UniProtKB">
        <authorList>
            <consortium name="WormBaseParasite"/>
        </authorList>
    </citation>
    <scope>IDENTIFICATION</scope>
</reference>
<dbReference type="GO" id="GO:0016829">
    <property type="term" value="F:lyase activity"/>
    <property type="evidence" value="ECO:0007669"/>
    <property type="project" value="UniProtKB-KW"/>
</dbReference>
<comment type="subcellular location">
    <subcellularLocation>
        <location evidence="6">Nucleus</location>
    </subcellularLocation>
</comment>
<dbReference type="InterPro" id="IPR027521">
    <property type="entry name" value="Usb1"/>
</dbReference>
<dbReference type="EMBL" id="UZAK01035057">
    <property type="protein sequence ID" value="VDP48446.1"/>
    <property type="molecule type" value="Genomic_DNA"/>
</dbReference>
<reference evidence="7 8" key="2">
    <citation type="submission" date="2018-11" db="EMBL/GenBank/DDBJ databases">
        <authorList>
            <consortium name="Pathogen Informatics"/>
        </authorList>
    </citation>
    <scope>NUCLEOTIDE SEQUENCE [LARGE SCALE GENOMIC DNA]</scope>
    <source>
        <strain evidence="7">Dakar</strain>
        <strain evidence="8">Dakar, Senegal</strain>
    </source>
</reference>
<dbReference type="Gene3D" id="3.90.1140.10">
    <property type="entry name" value="Cyclic phosphodiesterase"/>
    <property type="match status" value="1"/>
</dbReference>
<proteinExistence type="inferred from homology"/>
<dbReference type="Pfam" id="PF09749">
    <property type="entry name" value="HVSL"/>
    <property type="match status" value="1"/>
</dbReference>
<keyword evidence="3" id="KW-0456">Lyase</keyword>
<keyword evidence="8" id="KW-1185">Reference proteome</keyword>
<comment type="similarity">
    <text evidence="6">Belongs to the 2H phosphoesterase superfamily. USB1 family.</text>
</comment>
<dbReference type="Proteomes" id="UP000279833">
    <property type="component" value="Unassembled WGS sequence"/>
</dbReference>
<dbReference type="GO" id="GO:0034477">
    <property type="term" value="P:U6 snRNA 3'-end processing"/>
    <property type="evidence" value="ECO:0007669"/>
    <property type="project" value="UniProtKB-UniRule"/>
</dbReference>
<protein>
    <recommendedName>
        <fullName evidence="6">U6 snRNA phosphodiesterase</fullName>
        <ecNumber evidence="6">3.1.4.-</ecNumber>
    </recommendedName>
</protein>
<evidence type="ECO:0000256" key="2">
    <source>
        <dbReference type="ARBA" id="ARBA00022801"/>
    </source>
</evidence>
<dbReference type="HAMAP" id="MF_03040">
    <property type="entry name" value="USB1"/>
    <property type="match status" value="1"/>
</dbReference>
<dbReference type="GO" id="GO:1990838">
    <property type="term" value="F:poly(U)-specific exoribonuclease activity, producing 3' uridine cyclic phosphate ends"/>
    <property type="evidence" value="ECO:0007669"/>
    <property type="project" value="UniProtKB-UniRule"/>
</dbReference>
<dbReference type="AlphaFoldDB" id="A0A183KBF6"/>
<keyword evidence="4 6" id="KW-0539">Nucleus</keyword>
<dbReference type="PANTHER" id="PTHR13522">
    <property type="entry name" value="U6 SNRNA PHOSPHODIESTERASE 1"/>
    <property type="match status" value="1"/>
</dbReference>
<evidence type="ECO:0000256" key="6">
    <source>
        <dbReference type="HAMAP-Rule" id="MF_03040"/>
    </source>
</evidence>
<feature type="active site" description="Proton donor/acceptor" evidence="6">
    <location>
        <position position="188"/>
    </location>
</feature>
<dbReference type="EC" id="3.1.4.-" evidence="6"/>
<evidence type="ECO:0000313" key="7">
    <source>
        <dbReference type="EMBL" id="VDP48446.1"/>
    </source>
</evidence>
<evidence type="ECO:0000256" key="3">
    <source>
        <dbReference type="ARBA" id="ARBA00023239"/>
    </source>
</evidence>
<evidence type="ECO:0000256" key="1">
    <source>
        <dbReference type="ARBA" id="ARBA00022722"/>
    </source>
</evidence>
<feature type="active site" description="Proton donor/acceptor" evidence="6">
    <location>
        <position position="99"/>
    </location>
</feature>
<accession>A0A183KBF6</accession>
<name>A0A183KBF6_9TREM</name>